<dbReference type="AlphaFoldDB" id="K1V4S0"/>
<dbReference type="OMA" id="KSDLHAR"/>
<evidence type="ECO:0000256" key="1">
    <source>
        <dbReference type="ARBA" id="ARBA00005790"/>
    </source>
</evidence>
<dbReference type="PANTHER" id="PTHR23117">
    <property type="entry name" value="GUANYLATE KINASE-RELATED"/>
    <property type="match status" value="1"/>
</dbReference>
<dbReference type="InterPro" id="IPR020590">
    <property type="entry name" value="Guanylate_kinase_CS"/>
</dbReference>
<evidence type="ECO:0000313" key="6">
    <source>
        <dbReference type="Proteomes" id="UP000006757"/>
    </source>
</evidence>
<comment type="caution">
    <text evidence="5">The sequence shown here is derived from an EMBL/GenBank/DDBJ whole genome shotgun (WGS) entry which is preliminary data.</text>
</comment>
<dbReference type="SUPFAM" id="SSF52540">
    <property type="entry name" value="P-loop containing nucleoside triphosphate hydrolases"/>
    <property type="match status" value="1"/>
</dbReference>
<organism evidence="5 6">
    <name type="scientific">Trichosporon asahii var. asahii (strain CBS 8904)</name>
    <name type="common">Yeast</name>
    <dbReference type="NCBI Taxonomy" id="1220162"/>
    <lineage>
        <taxon>Eukaryota</taxon>
        <taxon>Fungi</taxon>
        <taxon>Dikarya</taxon>
        <taxon>Basidiomycota</taxon>
        <taxon>Agaricomycotina</taxon>
        <taxon>Tremellomycetes</taxon>
        <taxon>Trichosporonales</taxon>
        <taxon>Trichosporonaceae</taxon>
        <taxon>Trichosporon</taxon>
    </lineage>
</organism>
<dbReference type="PANTHER" id="PTHR23117:SF13">
    <property type="entry name" value="GUANYLATE KINASE"/>
    <property type="match status" value="1"/>
</dbReference>
<dbReference type="InterPro" id="IPR008145">
    <property type="entry name" value="GK/Ca_channel_bsu"/>
</dbReference>
<dbReference type="InParanoid" id="K1V4S0"/>
<comment type="similarity">
    <text evidence="1">Belongs to the guanylate kinase family.</text>
</comment>
<keyword evidence="6" id="KW-1185">Reference proteome</keyword>
<keyword evidence="2" id="KW-0808">Transferase</keyword>
<dbReference type="eggNOG" id="KOG0707">
    <property type="taxonomic scope" value="Eukaryota"/>
</dbReference>
<dbReference type="InterPro" id="IPR027417">
    <property type="entry name" value="P-loop_NTPase"/>
</dbReference>
<dbReference type="OrthoDB" id="6334211at2759"/>
<dbReference type="GO" id="GO:0004385">
    <property type="term" value="F:GMP kinase activity"/>
    <property type="evidence" value="ECO:0007669"/>
    <property type="project" value="TreeGrafter"/>
</dbReference>
<evidence type="ECO:0000313" key="5">
    <source>
        <dbReference type="EMBL" id="EKC98984.1"/>
    </source>
</evidence>
<dbReference type="STRING" id="1220162.K1V4S0"/>
<protein>
    <submittedName>
        <fullName evidence="5">Guanylate kinase</fullName>
    </submittedName>
</protein>
<reference evidence="5 6" key="1">
    <citation type="journal article" date="2012" name="Eukaryot. Cell">
        <title>Genome sequence of the Trichosporon asahii environmental strain CBS 8904.</title>
        <authorList>
            <person name="Yang R.Y."/>
            <person name="Li H.T."/>
            <person name="Zhu H."/>
            <person name="Zhou G.P."/>
            <person name="Wang M."/>
            <person name="Wang L."/>
        </authorList>
    </citation>
    <scope>NUCLEOTIDE SEQUENCE [LARGE SCALE GENOMIC DNA]</scope>
    <source>
        <strain evidence="5 6">CBS 8904</strain>
    </source>
</reference>
<dbReference type="EMBL" id="AMBO01000378">
    <property type="protein sequence ID" value="EKC98984.1"/>
    <property type="molecule type" value="Genomic_DNA"/>
</dbReference>
<proteinExistence type="inferred from homology"/>
<dbReference type="PROSITE" id="PS50052">
    <property type="entry name" value="GUANYLATE_KINASE_2"/>
    <property type="match status" value="1"/>
</dbReference>
<dbReference type="HOGENOM" id="CLU_001715_0_2_1"/>
<evidence type="ECO:0000256" key="2">
    <source>
        <dbReference type="ARBA" id="ARBA00022679"/>
    </source>
</evidence>
<feature type="domain" description="Guanylate kinase-like" evidence="4">
    <location>
        <begin position="6"/>
        <end position="156"/>
    </location>
</feature>
<gene>
    <name evidence="5" type="ORF">A1Q2_06738</name>
</gene>
<dbReference type="SMART" id="SM00072">
    <property type="entry name" value="GuKc"/>
    <property type="match status" value="1"/>
</dbReference>
<dbReference type="Pfam" id="PF00625">
    <property type="entry name" value="Guanylate_kin"/>
    <property type="match status" value="2"/>
</dbReference>
<dbReference type="InterPro" id="IPR008144">
    <property type="entry name" value="Guanylate_kin-like_dom"/>
</dbReference>
<keyword evidence="3 5" id="KW-0418">Kinase</keyword>
<name>K1V4S0_TRIAC</name>
<dbReference type="CDD" id="cd00071">
    <property type="entry name" value="GMPK"/>
    <property type="match status" value="1"/>
</dbReference>
<evidence type="ECO:0000259" key="4">
    <source>
        <dbReference type="PROSITE" id="PS50052"/>
    </source>
</evidence>
<dbReference type="GO" id="GO:0005829">
    <property type="term" value="C:cytosol"/>
    <property type="evidence" value="ECO:0007669"/>
    <property type="project" value="TreeGrafter"/>
</dbReference>
<dbReference type="Gene3D" id="3.40.50.300">
    <property type="entry name" value="P-loop containing nucleotide triphosphate hydrolases"/>
    <property type="match status" value="2"/>
</dbReference>
<dbReference type="PROSITE" id="PS00856">
    <property type="entry name" value="GUANYLATE_KINASE_1"/>
    <property type="match status" value="1"/>
</dbReference>
<evidence type="ECO:0000256" key="3">
    <source>
        <dbReference type="ARBA" id="ARBA00022777"/>
    </source>
</evidence>
<accession>K1V4S0</accession>
<dbReference type="Proteomes" id="UP000006757">
    <property type="component" value="Unassembled WGS sequence"/>
</dbReference>
<sequence>MCQLIPQPLVICGPSGTGKSTLLKSLFAKYPDAFGFSVSHTTRSPRAGEVDGREYHFTTKEDFMTRVEREEFLEWAQFGGNWTPPLNPVFLFLAPPSIAHLKSRLRGRGTETDDSMGKRLAAAKAEIEHAISGAHDLVIVNDDLERAGRMLEAVAIGAPGWEEVGDELPALDVTELVL</sequence>
<dbReference type="FunCoup" id="K1V4S0">
    <property type="interactions" value="292"/>
</dbReference>